<reference evidence="13" key="1">
    <citation type="submission" date="2021-08" db="EMBL/GenBank/DDBJ databases">
        <authorList>
            <person name="Misof B."/>
            <person name="Oliver O."/>
            <person name="Podsiadlowski L."/>
            <person name="Donath A."/>
            <person name="Peters R."/>
            <person name="Mayer C."/>
            <person name="Rust J."/>
            <person name="Gunkel S."/>
            <person name="Lesny P."/>
            <person name="Martin S."/>
            <person name="Oeyen J.P."/>
            <person name="Petersen M."/>
            <person name="Panagiotis P."/>
            <person name="Wilbrandt J."/>
            <person name="Tanja T."/>
        </authorList>
    </citation>
    <scope>NUCLEOTIDE SEQUENCE</scope>
    <source>
        <strain evidence="13">GBR_01_08_01A</strain>
        <tissue evidence="13">Thorax + abdomen</tissue>
    </source>
</reference>
<dbReference type="AlphaFoldDB" id="A0AAD9VRS2"/>
<comment type="function">
    <text evidence="10">Catalyzes the reduction of fatty acyl-CoA to fatty alcohols.</text>
</comment>
<evidence type="ECO:0000256" key="7">
    <source>
        <dbReference type="ARBA" id="ARBA00023098"/>
    </source>
</evidence>
<dbReference type="CDD" id="cd09071">
    <property type="entry name" value="FAR_C"/>
    <property type="match status" value="1"/>
</dbReference>
<evidence type="ECO:0000256" key="8">
    <source>
        <dbReference type="ARBA" id="ARBA00023136"/>
    </source>
</evidence>
<dbReference type="SUPFAM" id="SSF51735">
    <property type="entry name" value="NAD(P)-binding Rossmann-fold domains"/>
    <property type="match status" value="1"/>
</dbReference>
<dbReference type="EC" id="1.2.1.84" evidence="10"/>
<evidence type="ECO:0000256" key="9">
    <source>
        <dbReference type="ARBA" id="ARBA00052530"/>
    </source>
</evidence>
<protein>
    <recommendedName>
        <fullName evidence="10">Fatty acyl-CoA reductase</fullName>
        <ecNumber evidence="10">1.2.1.84</ecNumber>
    </recommendedName>
</protein>
<evidence type="ECO:0000313" key="13">
    <source>
        <dbReference type="EMBL" id="KAK2583760.1"/>
    </source>
</evidence>
<reference evidence="13" key="2">
    <citation type="journal article" date="2023" name="Commun. Biol.">
        <title>Intrasexual cuticular hydrocarbon dimorphism in a wasp sheds light on hydrocarbon biosynthesis genes in Hymenoptera.</title>
        <authorList>
            <person name="Moris V.C."/>
            <person name="Podsiadlowski L."/>
            <person name="Martin S."/>
            <person name="Oeyen J.P."/>
            <person name="Donath A."/>
            <person name="Petersen M."/>
            <person name="Wilbrandt J."/>
            <person name="Misof B."/>
            <person name="Liedtke D."/>
            <person name="Thamm M."/>
            <person name="Scheiner R."/>
            <person name="Schmitt T."/>
            <person name="Niehuis O."/>
        </authorList>
    </citation>
    <scope>NUCLEOTIDE SEQUENCE</scope>
    <source>
        <strain evidence="13">GBR_01_08_01A</strain>
    </source>
</reference>
<name>A0AAD9VRS2_9HYME</name>
<dbReference type="InterPro" id="IPR026055">
    <property type="entry name" value="FAR"/>
</dbReference>
<organism evidence="13 14">
    <name type="scientific">Odynerus spinipes</name>
    <dbReference type="NCBI Taxonomy" id="1348599"/>
    <lineage>
        <taxon>Eukaryota</taxon>
        <taxon>Metazoa</taxon>
        <taxon>Ecdysozoa</taxon>
        <taxon>Arthropoda</taxon>
        <taxon>Hexapoda</taxon>
        <taxon>Insecta</taxon>
        <taxon>Pterygota</taxon>
        <taxon>Neoptera</taxon>
        <taxon>Endopterygota</taxon>
        <taxon>Hymenoptera</taxon>
        <taxon>Apocrita</taxon>
        <taxon>Aculeata</taxon>
        <taxon>Vespoidea</taxon>
        <taxon>Vespidae</taxon>
        <taxon>Eumeninae</taxon>
        <taxon>Odynerus</taxon>
    </lineage>
</organism>
<comment type="catalytic activity">
    <reaction evidence="9 10">
        <text>a long-chain fatty acyl-CoA + 2 NADPH + 2 H(+) = a long-chain primary fatty alcohol + 2 NADP(+) + CoA</text>
        <dbReference type="Rhea" id="RHEA:52716"/>
        <dbReference type="ChEBI" id="CHEBI:15378"/>
        <dbReference type="ChEBI" id="CHEBI:57287"/>
        <dbReference type="ChEBI" id="CHEBI:57783"/>
        <dbReference type="ChEBI" id="CHEBI:58349"/>
        <dbReference type="ChEBI" id="CHEBI:77396"/>
        <dbReference type="ChEBI" id="CHEBI:83139"/>
        <dbReference type="EC" id="1.2.1.84"/>
    </reaction>
</comment>
<dbReference type="InterPro" id="IPR013120">
    <property type="entry name" value="FAR_NAD-bd"/>
</dbReference>
<comment type="subcellular location">
    <subcellularLocation>
        <location evidence="1">Membrane</location>
        <topology evidence="1">Multi-pass membrane protein</topology>
    </subcellularLocation>
</comment>
<evidence type="ECO:0000256" key="6">
    <source>
        <dbReference type="ARBA" id="ARBA00022989"/>
    </source>
</evidence>
<dbReference type="EMBL" id="JAIFRP010000030">
    <property type="protein sequence ID" value="KAK2583760.1"/>
    <property type="molecule type" value="Genomic_DNA"/>
</dbReference>
<evidence type="ECO:0000256" key="3">
    <source>
        <dbReference type="ARBA" id="ARBA00022516"/>
    </source>
</evidence>
<evidence type="ECO:0000259" key="11">
    <source>
        <dbReference type="Pfam" id="PF03015"/>
    </source>
</evidence>
<accession>A0AAD9VRS2</accession>
<dbReference type="GO" id="GO:0102965">
    <property type="term" value="F:alcohol-forming long-chain fatty acyl-CoA reductase activity"/>
    <property type="evidence" value="ECO:0007669"/>
    <property type="project" value="UniProtKB-EC"/>
</dbReference>
<dbReference type="FunFam" id="3.40.50.720:FF:000143">
    <property type="entry name" value="Fatty acyl-CoA reductase"/>
    <property type="match status" value="1"/>
</dbReference>
<evidence type="ECO:0000259" key="12">
    <source>
        <dbReference type="Pfam" id="PF07993"/>
    </source>
</evidence>
<dbReference type="Pfam" id="PF07993">
    <property type="entry name" value="NAD_binding_4"/>
    <property type="match status" value="1"/>
</dbReference>
<keyword evidence="10" id="KW-0560">Oxidoreductase</keyword>
<feature type="transmembrane region" description="Helical" evidence="10">
    <location>
        <begin position="418"/>
        <end position="438"/>
    </location>
</feature>
<keyword evidence="3 10" id="KW-0444">Lipid biosynthesis</keyword>
<comment type="caution">
    <text evidence="13">The sequence shown here is derived from an EMBL/GenBank/DDBJ whole genome shotgun (WGS) entry which is preliminary data.</text>
</comment>
<keyword evidence="4 10" id="KW-0812">Transmembrane</keyword>
<dbReference type="PANTHER" id="PTHR11011:SF12">
    <property type="entry name" value="FATTY ACYL-COA REDUCTASE"/>
    <property type="match status" value="1"/>
</dbReference>
<evidence type="ECO:0000256" key="4">
    <source>
        <dbReference type="ARBA" id="ARBA00022692"/>
    </source>
</evidence>
<keyword evidence="6 10" id="KW-1133">Transmembrane helix</keyword>
<dbReference type="CDD" id="cd05236">
    <property type="entry name" value="FAR-N_SDR_e"/>
    <property type="match status" value="1"/>
</dbReference>
<feature type="transmembrane region" description="Helical" evidence="10">
    <location>
        <begin position="529"/>
        <end position="550"/>
    </location>
</feature>
<keyword evidence="7 10" id="KW-0443">Lipid metabolism</keyword>
<keyword evidence="5 10" id="KW-0521">NADP</keyword>
<dbReference type="GO" id="GO:0005777">
    <property type="term" value="C:peroxisome"/>
    <property type="evidence" value="ECO:0007669"/>
    <property type="project" value="TreeGrafter"/>
</dbReference>
<dbReference type="InterPro" id="IPR033640">
    <property type="entry name" value="FAR_C"/>
</dbReference>
<sequence length="582" mass="67034">MSSRKDSPFASAAYISLVYSIFCTQNSKNKSKLSTATYENCLTYRQDNEMHSLLTSIHCNEIMDEPSEIQSFYKGKTIFITGGSGLMGKVLIEKLLYSCSDLDKIYILIRSKRGRTPDMRIDEMIKLPMFQRVRKQKPHMIKKLIPLNGDVTLNDLGLTEEQHECLINETHIVFHCAATLRLEANLKDAVEMNTVGTKRLLELGKKMKKLQVFVHLSTAFCHVDQEELGERVYDSPDDPYDVMRLVQWLDEDAINLITPKLIAPHPNTYTYSKRLAEKLVSDEFPNMPVVIARPSIVTPALKEPLPGWVDNLNGPVGLVIGAGKGVIRSMHCNANYHAEVIPVDVAINALIGIAQKVATAQTKYKNVPVYNITQSTIRPMTWGEVLEKGKKVARDYPFEGQIWYPDGDIRSSKFVHNLFVFFFHLIPAYLIDFLMLIFRQKRFMVRIQKRISDGLEVLQYFTTRDWVFHNTNMLVMWGDMSPKDKELFPLDLLHVDILSYMRDIILGARQYCMKEDLSSLPRARIHQRILYVIHVTTIYLFYFGILYLVYKNVEFVRVFLDYFTDKMKMLPLVGSIIETHSS</sequence>
<dbReference type="InterPro" id="IPR036291">
    <property type="entry name" value="NAD(P)-bd_dom_sf"/>
</dbReference>
<dbReference type="GO" id="GO:0035336">
    <property type="term" value="P:long-chain fatty-acyl-CoA metabolic process"/>
    <property type="evidence" value="ECO:0007669"/>
    <property type="project" value="TreeGrafter"/>
</dbReference>
<dbReference type="Pfam" id="PF03015">
    <property type="entry name" value="Sterile"/>
    <property type="match status" value="1"/>
</dbReference>
<evidence type="ECO:0000313" key="14">
    <source>
        <dbReference type="Proteomes" id="UP001258017"/>
    </source>
</evidence>
<comment type="similarity">
    <text evidence="2 10">Belongs to the fatty acyl-CoA reductase family.</text>
</comment>
<evidence type="ECO:0000256" key="5">
    <source>
        <dbReference type="ARBA" id="ARBA00022857"/>
    </source>
</evidence>
<gene>
    <name evidence="13" type="ORF">KPH14_009672</name>
</gene>
<dbReference type="PANTHER" id="PTHR11011">
    <property type="entry name" value="MALE STERILITY PROTEIN 2-RELATED"/>
    <property type="match status" value="1"/>
</dbReference>
<evidence type="ECO:0000256" key="10">
    <source>
        <dbReference type="RuleBase" id="RU363097"/>
    </source>
</evidence>
<keyword evidence="14" id="KW-1185">Reference proteome</keyword>
<dbReference type="GO" id="GO:0080019">
    <property type="term" value="F:alcohol-forming very long-chain fatty acyl-CoA reductase activity"/>
    <property type="evidence" value="ECO:0007669"/>
    <property type="project" value="InterPro"/>
</dbReference>
<dbReference type="GO" id="GO:0016020">
    <property type="term" value="C:membrane"/>
    <property type="evidence" value="ECO:0007669"/>
    <property type="project" value="UniProtKB-SubCell"/>
</dbReference>
<dbReference type="Gene3D" id="3.40.50.720">
    <property type="entry name" value="NAD(P)-binding Rossmann-like Domain"/>
    <property type="match status" value="1"/>
</dbReference>
<proteinExistence type="inferred from homology"/>
<dbReference type="Proteomes" id="UP001258017">
    <property type="component" value="Unassembled WGS sequence"/>
</dbReference>
<evidence type="ECO:0000256" key="1">
    <source>
        <dbReference type="ARBA" id="ARBA00004141"/>
    </source>
</evidence>
<feature type="domain" description="Thioester reductase (TE)" evidence="12">
    <location>
        <begin position="80"/>
        <end position="349"/>
    </location>
</feature>
<feature type="domain" description="Fatty acyl-CoA reductase C-terminal" evidence="11">
    <location>
        <begin position="423"/>
        <end position="515"/>
    </location>
</feature>
<evidence type="ECO:0000256" key="2">
    <source>
        <dbReference type="ARBA" id="ARBA00005928"/>
    </source>
</evidence>
<keyword evidence="8 10" id="KW-0472">Membrane</keyword>